<evidence type="ECO:0000256" key="1">
    <source>
        <dbReference type="ARBA" id="ARBA00004141"/>
    </source>
</evidence>
<keyword evidence="5" id="KW-0406">Ion transport</keyword>
<dbReference type="PANTHER" id="PTHR45711:SF6">
    <property type="entry name" value="CHLORIDE CHANNEL PROTEIN"/>
    <property type="match status" value="1"/>
</dbReference>
<evidence type="ECO:0000256" key="7">
    <source>
        <dbReference type="ARBA" id="ARBA00023214"/>
    </source>
</evidence>
<dbReference type="STRING" id="1121925.SAMN02746011_00432"/>
<evidence type="ECO:0000256" key="2">
    <source>
        <dbReference type="ARBA" id="ARBA00022448"/>
    </source>
</evidence>
<evidence type="ECO:0000256" key="4">
    <source>
        <dbReference type="ARBA" id="ARBA00022989"/>
    </source>
</evidence>
<dbReference type="Proteomes" id="UP000189941">
    <property type="component" value="Unassembled WGS sequence"/>
</dbReference>
<feature type="transmembrane region" description="Helical" evidence="8">
    <location>
        <begin position="16"/>
        <end position="41"/>
    </location>
</feature>
<feature type="transmembrane region" description="Helical" evidence="8">
    <location>
        <begin position="266"/>
        <end position="286"/>
    </location>
</feature>
<dbReference type="RefSeq" id="WP_078755274.1">
    <property type="nucleotide sequence ID" value="NZ_FUWO01000002.1"/>
</dbReference>
<dbReference type="SUPFAM" id="SSF81340">
    <property type="entry name" value="Clc chloride channel"/>
    <property type="match status" value="1"/>
</dbReference>
<evidence type="ECO:0000256" key="3">
    <source>
        <dbReference type="ARBA" id="ARBA00022692"/>
    </source>
</evidence>
<protein>
    <submittedName>
        <fullName evidence="9">H+/Cl-antiporter ClcA</fullName>
    </submittedName>
</protein>
<feature type="transmembrane region" description="Helical" evidence="8">
    <location>
        <begin position="358"/>
        <end position="383"/>
    </location>
</feature>
<dbReference type="InterPro" id="IPR001807">
    <property type="entry name" value="ClC"/>
</dbReference>
<dbReference type="AlphaFoldDB" id="A0A1T4JVQ1"/>
<comment type="subcellular location">
    <subcellularLocation>
        <location evidence="1">Membrane</location>
        <topology evidence="1">Multi-pass membrane protein</topology>
    </subcellularLocation>
</comment>
<keyword evidence="7" id="KW-0868">Chloride</keyword>
<evidence type="ECO:0000256" key="5">
    <source>
        <dbReference type="ARBA" id="ARBA00023065"/>
    </source>
</evidence>
<keyword evidence="6 8" id="KW-0472">Membrane</keyword>
<dbReference type="Pfam" id="PF00654">
    <property type="entry name" value="Voltage_CLC"/>
    <property type="match status" value="1"/>
</dbReference>
<feature type="transmembrane region" description="Helical" evidence="8">
    <location>
        <begin position="395"/>
        <end position="418"/>
    </location>
</feature>
<name>A0A1T4JVQ1_9LACT</name>
<keyword evidence="3 8" id="KW-0812">Transmembrane</keyword>
<evidence type="ECO:0000313" key="10">
    <source>
        <dbReference type="Proteomes" id="UP000189941"/>
    </source>
</evidence>
<feature type="transmembrane region" description="Helical" evidence="8">
    <location>
        <begin position="227"/>
        <end position="245"/>
    </location>
</feature>
<dbReference type="InterPro" id="IPR014743">
    <property type="entry name" value="Cl-channel_core"/>
</dbReference>
<feature type="transmembrane region" description="Helical" evidence="8">
    <location>
        <begin position="292"/>
        <end position="316"/>
    </location>
</feature>
<dbReference type="PANTHER" id="PTHR45711">
    <property type="entry name" value="CHLORIDE CHANNEL PROTEIN"/>
    <property type="match status" value="1"/>
</dbReference>
<evidence type="ECO:0000256" key="6">
    <source>
        <dbReference type="ARBA" id="ARBA00023136"/>
    </source>
</evidence>
<dbReference type="CDD" id="cd01031">
    <property type="entry name" value="EriC"/>
    <property type="match status" value="1"/>
</dbReference>
<gene>
    <name evidence="9" type="ORF">SAMN02746011_00432</name>
</gene>
<feature type="transmembrane region" description="Helical" evidence="8">
    <location>
        <begin position="328"/>
        <end position="352"/>
    </location>
</feature>
<dbReference type="GO" id="GO:0005886">
    <property type="term" value="C:plasma membrane"/>
    <property type="evidence" value="ECO:0007669"/>
    <property type="project" value="TreeGrafter"/>
</dbReference>
<reference evidence="10" key="1">
    <citation type="submission" date="2017-02" db="EMBL/GenBank/DDBJ databases">
        <authorList>
            <person name="Varghese N."/>
            <person name="Submissions S."/>
        </authorList>
    </citation>
    <scope>NUCLEOTIDE SEQUENCE [LARGE SCALE GENOMIC DNA]</scope>
    <source>
        <strain evidence="10">DSM 15739</strain>
    </source>
</reference>
<sequence>MNKLESYCLSKQIKMLVLGIVVGAISGVIVSAFRFGIGIIYNQVGELYHQMKENTLIVVLWLIFSLILGWVLSIITKTDRDIKGSGIPQVELQMHGKLSMNWWSVLWKKFTVGTLAIGSGLLLGREGPSIQLGSVVGLGLSQTFKLDEKTKKALIACGASAGVAAAFNAPLAGLMFSIEELYKKMNHQIVLMILTASLTAHQVSAKVFGHQPTLNLLNEHTFPPKEYYWLVALGFFLAFGGYLYSKVTLSLPIIFKSCFPFLNKHYYGLVPLVLIIPLGIYFPFLLGGGGPLILFLLNNHFSLSMLIIFLLLRFIYSMLSFGSGLPGGIFLPILSLGALHGLVFATIATQYFGFPEGFLSYIVMFSMAGYFASISKAPFTAILLVTEMVGGVTQLVPIAICVLVSYFIATLLGVSPIYEVLAERLYFDQKKVHHS</sequence>
<dbReference type="Gene3D" id="1.10.3080.10">
    <property type="entry name" value="Clc chloride channel"/>
    <property type="match status" value="1"/>
</dbReference>
<evidence type="ECO:0000313" key="9">
    <source>
        <dbReference type="EMBL" id="SJZ34231.1"/>
    </source>
</evidence>
<dbReference type="GO" id="GO:0005247">
    <property type="term" value="F:voltage-gated chloride channel activity"/>
    <property type="evidence" value="ECO:0007669"/>
    <property type="project" value="TreeGrafter"/>
</dbReference>
<organism evidence="9 10">
    <name type="scientific">Globicatella sulfidifaciens DSM 15739</name>
    <dbReference type="NCBI Taxonomy" id="1121925"/>
    <lineage>
        <taxon>Bacteria</taxon>
        <taxon>Bacillati</taxon>
        <taxon>Bacillota</taxon>
        <taxon>Bacilli</taxon>
        <taxon>Lactobacillales</taxon>
        <taxon>Aerococcaceae</taxon>
        <taxon>Globicatella</taxon>
    </lineage>
</organism>
<accession>A0A1T4JVQ1</accession>
<dbReference type="PRINTS" id="PR00762">
    <property type="entry name" value="CLCHANNEL"/>
</dbReference>
<keyword evidence="10" id="KW-1185">Reference proteome</keyword>
<keyword evidence="4 8" id="KW-1133">Transmembrane helix</keyword>
<feature type="transmembrane region" description="Helical" evidence="8">
    <location>
        <begin position="56"/>
        <end position="75"/>
    </location>
</feature>
<feature type="transmembrane region" description="Helical" evidence="8">
    <location>
        <begin position="153"/>
        <end position="177"/>
    </location>
</feature>
<dbReference type="OrthoDB" id="9812438at2"/>
<evidence type="ECO:0000256" key="8">
    <source>
        <dbReference type="SAM" id="Phobius"/>
    </source>
</evidence>
<proteinExistence type="predicted"/>
<dbReference type="EMBL" id="FUWO01000002">
    <property type="protein sequence ID" value="SJZ34231.1"/>
    <property type="molecule type" value="Genomic_DNA"/>
</dbReference>
<keyword evidence="2" id="KW-0813">Transport</keyword>